<proteinExistence type="predicted"/>
<dbReference type="AlphaFoldDB" id="A0A0W0WM67"/>
<keyword evidence="2" id="KW-1185">Reference proteome</keyword>
<organism evidence="1 2">
    <name type="scientific">Legionella israelensis</name>
    <dbReference type="NCBI Taxonomy" id="454"/>
    <lineage>
        <taxon>Bacteria</taxon>
        <taxon>Pseudomonadati</taxon>
        <taxon>Pseudomonadota</taxon>
        <taxon>Gammaproteobacteria</taxon>
        <taxon>Legionellales</taxon>
        <taxon>Legionellaceae</taxon>
        <taxon>Legionella</taxon>
    </lineage>
</organism>
<dbReference type="OrthoDB" id="5633577at2"/>
<gene>
    <name evidence="1" type="ORF">Lisr_0363</name>
</gene>
<dbReference type="RefSeq" id="WP_058500753.1">
    <property type="nucleotide sequence ID" value="NZ_CAAAJA010000041.1"/>
</dbReference>
<sequence>MAESKLEAVPVPEKKDVKGEIENTRHNLTVNPRLGGGIRGDEIWSENVMKVVLARKEARRKEKAIESEEIPLPLNYMVCKFKLPENVRNYSLEGHQELAEFIDFLKNNIQKLPVGLRFQMAVLVGGHWTVVDNMVTTKGISSFNLDSVMDSKAYQFFMIYLTNLQEAHLLNASYAYRVSVPQGPFEKTPKEKLANMIQSDWVSCGIFMVDHLSFLSRTDVFHHLKSSMGESQYQAFGRADVPPSLAGIFRLAQMEELISKISKKQSIPAVTRKGKTLADVKKQINPEENTEYITANARNKGAKILDEAEKYVDSCEEEIFTAIFSRSLKDKLSVYVEHYSQAVNDLVAFIYDRLPECKDLPDEDKIKLMEALHQIILTEDSDQDKIISINDQLMSVMQHSNEAASYRLVAAVISYTALHIKDNQELWQFYQKIATHPLSELLQSHNNWFFKMPSKLTPALFSYIEKVVKTQMLLNGLEGLKEDHTEQLDFLEDGVIQSFLKKPRVFEASETKSIQLLNQLKEMGNEKSELKSIELQKIEKDLEKRREDVLKEFHMETLEIVPEDTPSLK</sequence>
<name>A0A0W0WM67_9GAMM</name>
<dbReference type="PATRIC" id="fig|454.4.peg.378"/>
<reference evidence="1 2" key="1">
    <citation type="submission" date="2015-11" db="EMBL/GenBank/DDBJ databases">
        <title>Genomic analysis of 38 Legionella species identifies large and diverse effector repertoires.</title>
        <authorList>
            <person name="Burstein D."/>
            <person name="Amaro F."/>
            <person name="Zusman T."/>
            <person name="Lifshitz Z."/>
            <person name="Cohen O."/>
            <person name="Gilbert J.A."/>
            <person name="Pupko T."/>
            <person name="Shuman H.A."/>
            <person name="Segal G."/>
        </authorList>
    </citation>
    <scope>NUCLEOTIDE SEQUENCE [LARGE SCALE GENOMIC DNA]</scope>
    <source>
        <strain evidence="1 2">Bercovier 4</strain>
    </source>
</reference>
<protein>
    <submittedName>
        <fullName evidence="1">Dot/Icm T4SS effector</fullName>
    </submittedName>
</protein>
<accession>A0A0W0WM67</accession>
<dbReference type="Proteomes" id="UP000054761">
    <property type="component" value="Unassembled WGS sequence"/>
</dbReference>
<evidence type="ECO:0000313" key="1">
    <source>
        <dbReference type="EMBL" id="KTD33424.1"/>
    </source>
</evidence>
<comment type="caution">
    <text evidence="1">The sequence shown here is derived from an EMBL/GenBank/DDBJ whole genome shotgun (WGS) entry which is preliminary data.</text>
</comment>
<evidence type="ECO:0000313" key="2">
    <source>
        <dbReference type="Proteomes" id="UP000054761"/>
    </source>
</evidence>
<dbReference type="EMBL" id="LNYH01000010">
    <property type="protein sequence ID" value="KTD33424.1"/>
    <property type="molecule type" value="Genomic_DNA"/>
</dbReference>